<dbReference type="RefSeq" id="WP_159366128.1">
    <property type="nucleotide sequence ID" value="NZ_CP047218.1"/>
</dbReference>
<reference evidence="1 2" key="1">
    <citation type="submission" date="2019-12" db="EMBL/GenBank/DDBJ databases">
        <title>Functional and genomic insights into the Sphingobium yanoikuyae YC-JY1, a bacterium efficiently degrading bisphenol A.</title>
        <authorList>
            <person name="Jia Y."/>
            <person name="Li X."/>
            <person name="Wang J."/>
            <person name="Eltoukhy A."/>
            <person name="Lamraoui I."/>
            <person name="Yan Y."/>
        </authorList>
    </citation>
    <scope>NUCLEOTIDE SEQUENCE [LARGE SCALE GENOMIC DNA]</scope>
    <source>
        <strain evidence="1 2">YC-JY1</strain>
    </source>
</reference>
<proteinExistence type="predicted"/>
<evidence type="ECO:0000313" key="1">
    <source>
        <dbReference type="EMBL" id="QHD66989.1"/>
    </source>
</evidence>
<gene>
    <name evidence="1" type="ORF">GS397_07945</name>
</gene>
<dbReference type="EMBL" id="CP047218">
    <property type="protein sequence ID" value="QHD66989.1"/>
    <property type="molecule type" value="Genomic_DNA"/>
</dbReference>
<protein>
    <submittedName>
        <fullName evidence="1">Uncharacterized protein</fullName>
    </submittedName>
</protein>
<dbReference type="Proteomes" id="UP000464086">
    <property type="component" value="Chromosome"/>
</dbReference>
<sequence>MSDSEFEHVTTEAAVAIYASATGAFSAVLNEIRELSKKKPDATMSSSKVKVINKVLDDLLVILKDEPEGKYLERLEDADLPQVSDALLTMVQYNPALDAFKKRYLRYVKIGYDRKHLWITAERVAEWEAC</sequence>
<name>A0A6P1GEZ0_SPHYA</name>
<dbReference type="AlphaFoldDB" id="A0A6P1GEZ0"/>
<accession>A0A6P1GEZ0</accession>
<organism evidence="1 2">
    <name type="scientific">Sphingobium yanoikuyae</name>
    <name type="common">Sphingomonas yanoikuyae</name>
    <dbReference type="NCBI Taxonomy" id="13690"/>
    <lineage>
        <taxon>Bacteria</taxon>
        <taxon>Pseudomonadati</taxon>
        <taxon>Pseudomonadota</taxon>
        <taxon>Alphaproteobacteria</taxon>
        <taxon>Sphingomonadales</taxon>
        <taxon>Sphingomonadaceae</taxon>
        <taxon>Sphingobium</taxon>
    </lineage>
</organism>
<evidence type="ECO:0000313" key="2">
    <source>
        <dbReference type="Proteomes" id="UP000464086"/>
    </source>
</evidence>